<protein>
    <recommendedName>
        <fullName evidence="2">DUF58 domain-containing protein</fullName>
    </recommendedName>
</protein>
<dbReference type="EMBL" id="LXMA01000017">
    <property type="protein sequence ID" value="OAT73052.1"/>
    <property type="molecule type" value="Genomic_DNA"/>
</dbReference>
<dbReference type="PANTHER" id="PTHR34351:SF2">
    <property type="entry name" value="DUF58 DOMAIN-CONTAINING PROTEIN"/>
    <property type="match status" value="1"/>
</dbReference>
<keyword evidence="1" id="KW-0472">Membrane</keyword>
<dbReference type="Proteomes" id="UP000078290">
    <property type="component" value="Unassembled WGS sequence"/>
</dbReference>
<evidence type="ECO:0000256" key="1">
    <source>
        <dbReference type="SAM" id="Phobius"/>
    </source>
</evidence>
<dbReference type="Pfam" id="PF01882">
    <property type="entry name" value="DUF58"/>
    <property type="match status" value="1"/>
</dbReference>
<feature type="domain" description="DUF58" evidence="2">
    <location>
        <begin position="196"/>
        <end position="304"/>
    </location>
</feature>
<dbReference type="OrthoDB" id="140416at2"/>
<proteinExistence type="predicted"/>
<reference evidence="4" key="1">
    <citation type="submission" date="2016-05" db="EMBL/GenBank/DDBJ databases">
        <authorList>
            <person name="Wang W."/>
            <person name="Zhu L."/>
        </authorList>
    </citation>
    <scope>NUCLEOTIDE SEQUENCE [LARGE SCALE GENOMIC DNA]</scope>
    <source>
        <strain evidence="4">W-2</strain>
    </source>
</reference>
<dbReference type="InterPro" id="IPR002881">
    <property type="entry name" value="DUF58"/>
</dbReference>
<comment type="caution">
    <text evidence="3">The sequence shown here is derived from an EMBL/GenBank/DDBJ whole genome shotgun (WGS) entry which is preliminary data.</text>
</comment>
<evidence type="ECO:0000313" key="4">
    <source>
        <dbReference type="Proteomes" id="UP000078290"/>
    </source>
</evidence>
<feature type="transmembrane region" description="Helical" evidence="1">
    <location>
        <begin position="31"/>
        <end position="51"/>
    </location>
</feature>
<evidence type="ECO:0000313" key="3">
    <source>
        <dbReference type="EMBL" id="OAT73052.1"/>
    </source>
</evidence>
<keyword evidence="1" id="KW-0812">Transmembrane</keyword>
<dbReference type="AlphaFoldDB" id="A0A1B7KSI8"/>
<sequence>MRFIRQIFILCSLFAVLFSYAMFQGGFVSWFLFYSFLPFGFYSLAIAIYPFHRASVRRMIYQRRYHAGDSLTATVEVRFPFWFPFVAMTIRESHVSTLNVAQTKATIPFIWKKTFSYTYQLRELPRGEHVFTAIRLTATDFFGLMEKDSIHLVDETIIVYPRYVDMSYRKVRHYFEQGIAASSFLLHRDMTMAIGVREYAPGDRFSLVHWKASARKLQLMTKEFEERQRDDLVVVLDRTPTSLFEELVMFAASFLRAAIQHGVQTGFVSVGSDRVIFPVRNGEPHLQQIFYHLATVVCDSQESFARVISAEKANWPSTAAFCYITSYLSEEMALALSKVPGRGNKGTVFLIKEDLTREERNSLEILRRKGVHVAVISPRNITTLRKGRDG</sequence>
<accession>A0A1B7KSI8</accession>
<name>A0A1B7KSI8_PARTM</name>
<organism evidence="3 4">
    <name type="scientific">Parageobacillus thermoglucosidasius</name>
    <name type="common">Geobacillus thermoglucosidasius</name>
    <dbReference type="NCBI Taxonomy" id="1426"/>
    <lineage>
        <taxon>Bacteria</taxon>
        <taxon>Bacillati</taxon>
        <taxon>Bacillota</taxon>
        <taxon>Bacilli</taxon>
        <taxon>Bacillales</taxon>
        <taxon>Anoxybacillaceae</taxon>
        <taxon>Parageobacillus</taxon>
    </lineage>
</organism>
<dbReference type="PANTHER" id="PTHR34351">
    <property type="entry name" value="SLR1927 PROTEIN-RELATED"/>
    <property type="match status" value="1"/>
</dbReference>
<keyword evidence="1" id="KW-1133">Transmembrane helix</keyword>
<gene>
    <name evidence="3" type="ORF">A7K69_19090</name>
</gene>
<evidence type="ECO:0000259" key="2">
    <source>
        <dbReference type="Pfam" id="PF01882"/>
    </source>
</evidence>